<keyword evidence="3" id="KW-1185">Reference proteome</keyword>
<organism evidence="2 3">
    <name type="scientific">Candidatus Methanocrinis natronophilus</name>
    <dbReference type="NCBI Taxonomy" id="3033396"/>
    <lineage>
        <taxon>Archaea</taxon>
        <taxon>Methanobacteriati</taxon>
        <taxon>Methanobacteriota</taxon>
        <taxon>Stenosarchaea group</taxon>
        <taxon>Methanomicrobia</taxon>
        <taxon>Methanotrichales</taxon>
        <taxon>Methanotrichaceae</taxon>
        <taxon>Methanocrinis</taxon>
    </lineage>
</organism>
<sequence>MIIRIMGEGQYRVSSALLDDLNLIDDQIVEDVAKVDEASYKKDLSRLIQAIKEKGEPVAPEEILESDVIVPPEDLTLEEAEKVFRGIGLIKG</sequence>
<protein>
    <recommendedName>
        <fullName evidence="1">PspA-associated domain-containing protein</fullName>
    </recommendedName>
</protein>
<dbReference type="Pfam" id="PF22743">
    <property type="entry name" value="PspAA"/>
    <property type="match status" value="1"/>
</dbReference>
<evidence type="ECO:0000313" key="3">
    <source>
        <dbReference type="Proteomes" id="UP001220010"/>
    </source>
</evidence>
<comment type="caution">
    <text evidence="2">The sequence shown here is derived from an EMBL/GenBank/DDBJ whole genome shotgun (WGS) entry which is preliminary data.</text>
</comment>
<dbReference type="EMBL" id="JARFPK010000017">
    <property type="protein sequence ID" value="MDF0590712.1"/>
    <property type="molecule type" value="Genomic_DNA"/>
</dbReference>
<reference evidence="2 3" key="1">
    <citation type="submission" date="2023-03" db="EMBL/GenBank/DDBJ databases">
        <title>WGS of Methanotrichaceae archaeon Mx.</title>
        <authorList>
            <person name="Sorokin D.Y."/>
            <person name="Merkel A.Y."/>
        </authorList>
    </citation>
    <scope>NUCLEOTIDE SEQUENCE [LARGE SCALE GENOMIC DNA]</scope>
    <source>
        <strain evidence="2 3">Mx</strain>
    </source>
</reference>
<dbReference type="InterPro" id="IPR054437">
    <property type="entry name" value="PspA-assoc_dom"/>
</dbReference>
<dbReference type="RefSeq" id="WP_316966460.1">
    <property type="nucleotide sequence ID" value="NZ_JARFPK010000017.1"/>
</dbReference>
<evidence type="ECO:0000313" key="2">
    <source>
        <dbReference type="EMBL" id="MDF0590712.1"/>
    </source>
</evidence>
<name>A0ABT5X807_9EURY</name>
<gene>
    <name evidence="2" type="ORF">P0O15_05925</name>
</gene>
<feature type="domain" description="PspA-associated" evidence="1">
    <location>
        <begin position="1"/>
        <end position="92"/>
    </location>
</feature>
<evidence type="ECO:0000259" key="1">
    <source>
        <dbReference type="Pfam" id="PF22743"/>
    </source>
</evidence>
<proteinExistence type="predicted"/>
<dbReference type="Proteomes" id="UP001220010">
    <property type="component" value="Unassembled WGS sequence"/>
</dbReference>
<accession>A0ABT5X807</accession>